<dbReference type="Proteomes" id="UP000198211">
    <property type="component" value="Unassembled WGS sequence"/>
</dbReference>
<sequence>MQVSGSEVGKPRSKPLRKKMKALEWSVEVLKYLYHRKELRDFVRQDLVMDILKLKRIVEPMDQVTAPATVTNKLDAVTVLIRLLKKVGMISGSFKRDALFHLDLTVVQAASRDLFGKLKILVGEVSQIADPVSSPQIDAMVNLTLCICC</sequence>
<evidence type="ECO:0000313" key="1">
    <source>
        <dbReference type="EMBL" id="OWZ13795.1"/>
    </source>
</evidence>
<organism evidence="1 2">
    <name type="scientific">Phytophthora megakarya</name>
    <dbReference type="NCBI Taxonomy" id="4795"/>
    <lineage>
        <taxon>Eukaryota</taxon>
        <taxon>Sar</taxon>
        <taxon>Stramenopiles</taxon>
        <taxon>Oomycota</taxon>
        <taxon>Peronosporomycetes</taxon>
        <taxon>Peronosporales</taxon>
        <taxon>Peronosporaceae</taxon>
        <taxon>Phytophthora</taxon>
    </lineage>
</organism>
<name>A0A225W899_9STRA</name>
<reference evidence="2" key="1">
    <citation type="submission" date="2017-03" db="EMBL/GenBank/DDBJ databases">
        <title>Phytopthora megakarya and P. palmivora, two closely related causual agents of cacao black pod achieved similar genome size and gene model numbers by different mechanisms.</title>
        <authorList>
            <person name="Ali S."/>
            <person name="Shao J."/>
            <person name="Larry D.J."/>
            <person name="Kronmiller B."/>
            <person name="Shen D."/>
            <person name="Strem M.D."/>
            <person name="Melnick R.L."/>
            <person name="Guiltinan M.J."/>
            <person name="Tyler B.M."/>
            <person name="Meinhardt L.W."/>
            <person name="Bailey B.A."/>
        </authorList>
    </citation>
    <scope>NUCLEOTIDE SEQUENCE [LARGE SCALE GENOMIC DNA]</scope>
    <source>
        <strain evidence="2">zdho120</strain>
    </source>
</reference>
<keyword evidence="2" id="KW-1185">Reference proteome</keyword>
<evidence type="ECO:0000313" key="2">
    <source>
        <dbReference type="Proteomes" id="UP000198211"/>
    </source>
</evidence>
<comment type="caution">
    <text evidence="1">The sequence shown here is derived from an EMBL/GenBank/DDBJ whole genome shotgun (WGS) entry which is preliminary data.</text>
</comment>
<proteinExistence type="predicted"/>
<gene>
    <name evidence="1" type="ORF">PHMEG_00012827</name>
</gene>
<dbReference type="AlphaFoldDB" id="A0A225W899"/>
<dbReference type="OrthoDB" id="129427at2759"/>
<protein>
    <submittedName>
        <fullName evidence="1">Uncharacterized protein</fullName>
    </submittedName>
</protein>
<accession>A0A225W899</accession>
<dbReference type="EMBL" id="NBNE01001494">
    <property type="protein sequence ID" value="OWZ13795.1"/>
    <property type="molecule type" value="Genomic_DNA"/>
</dbReference>